<evidence type="ECO:0000256" key="5">
    <source>
        <dbReference type="SAM" id="Phobius"/>
    </source>
</evidence>
<gene>
    <name evidence="7" type="ORF">DDE20_09785</name>
</gene>
<dbReference type="GO" id="GO:0016757">
    <property type="term" value="F:glycosyltransferase activity"/>
    <property type="evidence" value="ECO:0007669"/>
    <property type="project" value="UniProtKB-KW"/>
</dbReference>
<feature type="region of interest" description="Disordered" evidence="4">
    <location>
        <begin position="350"/>
        <end position="409"/>
    </location>
</feature>
<feature type="transmembrane region" description="Helical" evidence="5">
    <location>
        <begin position="271"/>
        <end position="293"/>
    </location>
</feature>
<protein>
    <submittedName>
        <fullName evidence="7">Glycosyltransferase</fullName>
    </submittedName>
</protein>
<dbReference type="Pfam" id="PF00535">
    <property type="entry name" value="Glycos_transf_2"/>
    <property type="match status" value="1"/>
</dbReference>
<keyword evidence="5" id="KW-0812">Transmembrane</keyword>
<keyword evidence="5" id="KW-0472">Membrane</keyword>
<keyword evidence="5" id="KW-1133">Transmembrane helix</keyword>
<dbReference type="InterPro" id="IPR029044">
    <property type="entry name" value="Nucleotide-diphossugar_trans"/>
</dbReference>
<feature type="domain" description="Glycosyltransferase 2-like" evidence="6">
    <location>
        <begin position="23"/>
        <end position="119"/>
    </location>
</feature>
<evidence type="ECO:0000259" key="6">
    <source>
        <dbReference type="Pfam" id="PF00535"/>
    </source>
</evidence>
<accession>A0A2T8HVD9</accession>
<evidence type="ECO:0000256" key="1">
    <source>
        <dbReference type="ARBA" id="ARBA00006739"/>
    </source>
</evidence>
<sequence>MATASPSLDMLSRGPPKPRLAAVVVTHNRLVQLQITLRALLAQPHDDLAGIVVVDNASEDGTAPWLATLEDPRLLLRHSAQNMGGAGGFEMGMRAAMAELAPDWIVVMDDDARPDAGAFAAFHALDLRGFDGFAAAVRDPDGRICDMNMPTFNPFWHKRILLRTLMGGGRNAFHLRPEDFARAGLRCVDGASFVGFFVRASTVRARGYPDPALFLYGDDAIYTMGLTRAGHRIGFDPSVRFEHDCSTFSAEDPRIRPLWKVYYYYRNSLRLYRIAAGVFFGPVMLLYLPKWLWRTRHYGSHRRRFLRLLALALRDGISRHRSTPHARILAIAAGLSGSAAHGDGAATAAALRPRAAAPQPAHIPPRYIAADRPNRTPRGSSRPDGPADYTTGFPAPRRVDHRTERSPPR</sequence>
<reference evidence="7 8" key="1">
    <citation type="submission" date="2018-04" db="EMBL/GenBank/DDBJ databases">
        <title>Pararhodobacter oceanense sp. nov., isolated from marine intertidal sediment.</title>
        <authorList>
            <person name="Wang X.-L."/>
            <person name="Du Z.-J."/>
        </authorList>
    </citation>
    <scope>NUCLEOTIDE SEQUENCE [LARGE SCALE GENOMIC DNA]</scope>
    <source>
        <strain evidence="7 8">AM505</strain>
    </source>
</reference>
<dbReference type="Gene3D" id="3.90.550.10">
    <property type="entry name" value="Spore Coat Polysaccharide Biosynthesis Protein SpsA, Chain A"/>
    <property type="match status" value="1"/>
</dbReference>
<feature type="compositionally biased region" description="Basic and acidic residues" evidence="4">
    <location>
        <begin position="397"/>
        <end position="409"/>
    </location>
</feature>
<evidence type="ECO:0000256" key="2">
    <source>
        <dbReference type="ARBA" id="ARBA00022676"/>
    </source>
</evidence>
<proteinExistence type="inferred from homology"/>
<dbReference type="EMBL" id="QDKM01000003">
    <property type="protein sequence ID" value="PVH29292.1"/>
    <property type="molecule type" value="Genomic_DNA"/>
</dbReference>
<dbReference type="SUPFAM" id="SSF53448">
    <property type="entry name" value="Nucleotide-diphospho-sugar transferases"/>
    <property type="match status" value="1"/>
</dbReference>
<organism evidence="7 8">
    <name type="scientific">Pararhodobacter oceanensis</name>
    <dbReference type="NCBI Taxonomy" id="2172121"/>
    <lineage>
        <taxon>Bacteria</taxon>
        <taxon>Pseudomonadati</taxon>
        <taxon>Pseudomonadota</taxon>
        <taxon>Alphaproteobacteria</taxon>
        <taxon>Rhodobacterales</taxon>
        <taxon>Paracoccaceae</taxon>
        <taxon>Pararhodobacter</taxon>
    </lineage>
</organism>
<dbReference type="PANTHER" id="PTHR43179">
    <property type="entry name" value="RHAMNOSYLTRANSFERASE WBBL"/>
    <property type="match status" value="1"/>
</dbReference>
<keyword evidence="2" id="KW-0328">Glycosyltransferase</keyword>
<evidence type="ECO:0000313" key="8">
    <source>
        <dbReference type="Proteomes" id="UP000245911"/>
    </source>
</evidence>
<keyword evidence="3 7" id="KW-0808">Transferase</keyword>
<dbReference type="Proteomes" id="UP000245911">
    <property type="component" value="Unassembled WGS sequence"/>
</dbReference>
<evidence type="ECO:0000256" key="3">
    <source>
        <dbReference type="ARBA" id="ARBA00022679"/>
    </source>
</evidence>
<dbReference type="AlphaFoldDB" id="A0A2T8HVD9"/>
<evidence type="ECO:0000256" key="4">
    <source>
        <dbReference type="SAM" id="MobiDB-lite"/>
    </source>
</evidence>
<dbReference type="InterPro" id="IPR001173">
    <property type="entry name" value="Glyco_trans_2-like"/>
</dbReference>
<keyword evidence="8" id="KW-1185">Reference proteome</keyword>
<dbReference type="OrthoDB" id="7665907at2"/>
<comment type="similarity">
    <text evidence="1">Belongs to the glycosyltransferase 2 family.</text>
</comment>
<evidence type="ECO:0000313" key="7">
    <source>
        <dbReference type="EMBL" id="PVH29292.1"/>
    </source>
</evidence>
<feature type="compositionally biased region" description="Low complexity" evidence="4">
    <location>
        <begin position="350"/>
        <end position="360"/>
    </location>
</feature>
<name>A0A2T8HVD9_9RHOB</name>
<dbReference type="PANTHER" id="PTHR43179:SF12">
    <property type="entry name" value="GALACTOFURANOSYLTRANSFERASE GLFT2"/>
    <property type="match status" value="1"/>
</dbReference>
<comment type="caution">
    <text evidence="7">The sequence shown here is derived from an EMBL/GenBank/DDBJ whole genome shotgun (WGS) entry which is preliminary data.</text>
</comment>